<reference evidence="2 3" key="1">
    <citation type="submission" date="2018-07" db="EMBL/GenBank/DDBJ databases">
        <title>Leeuwenhoekiella genomics.</title>
        <authorList>
            <person name="Tahon G."/>
            <person name="Willems A."/>
        </authorList>
    </citation>
    <scope>NUCLEOTIDE SEQUENCE [LARGE SCALE GENOMIC DNA]</scope>
    <source>
        <strain evidence="2 3">LMG 22550</strain>
    </source>
</reference>
<evidence type="ECO:0000256" key="1">
    <source>
        <dbReference type="SAM" id="Phobius"/>
    </source>
</evidence>
<comment type="caution">
    <text evidence="2">The sequence shown here is derived from an EMBL/GenBank/DDBJ whole genome shotgun (WGS) entry which is preliminary data.</text>
</comment>
<dbReference type="OrthoDB" id="1450060at2"/>
<name>A0A4Q0P6M1_9FLAO</name>
<protein>
    <recommendedName>
        <fullName evidence="4">DUF4199 domain-containing protein</fullName>
    </recommendedName>
</protein>
<feature type="transmembrane region" description="Helical" evidence="1">
    <location>
        <begin position="34"/>
        <end position="52"/>
    </location>
</feature>
<sequence>MLKVALPIRFGVAITGGLIAYFLVLALFKIHTNPIFSLFNGIITGFGIYEAIKYYKLSKGKDFEYSDGFSVGVVTGFVSTILFTAFFALYAGNLNPDYLETLLDRWETTYDTSLGSVVIVVALMGFATSVVLTLSFMQLFKQSWNTKKKAE</sequence>
<dbReference type="EMBL" id="QOVM01000004">
    <property type="protein sequence ID" value="RXG22075.1"/>
    <property type="molecule type" value="Genomic_DNA"/>
</dbReference>
<keyword evidence="3" id="KW-1185">Reference proteome</keyword>
<keyword evidence="1" id="KW-1133">Transmembrane helix</keyword>
<feature type="transmembrane region" description="Helical" evidence="1">
    <location>
        <begin position="112"/>
        <end position="140"/>
    </location>
</feature>
<dbReference type="RefSeq" id="WP_128758094.1">
    <property type="nucleotide sequence ID" value="NZ_JASMRS010000001.1"/>
</dbReference>
<dbReference type="InterPro" id="IPR025250">
    <property type="entry name" value="DUF4199"/>
</dbReference>
<keyword evidence="1" id="KW-0812">Transmembrane</keyword>
<evidence type="ECO:0008006" key="4">
    <source>
        <dbReference type="Google" id="ProtNLM"/>
    </source>
</evidence>
<dbReference type="AlphaFoldDB" id="A0A4Q0P6M1"/>
<accession>A0A4Q0P6M1</accession>
<organism evidence="2 3">
    <name type="scientific">Leeuwenhoekiella aequorea</name>
    <dbReference type="NCBI Taxonomy" id="283736"/>
    <lineage>
        <taxon>Bacteria</taxon>
        <taxon>Pseudomonadati</taxon>
        <taxon>Bacteroidota</taxon>
        <taxon>Flavobacteriia</taxon>
        <taxon>Flavobacteriales</taxon>
        <taxon>Flavobacteriaceae</taxon>
        <taxon>Leeuwenhoekiella</taxon>
    </lineage>
</organism>
<evidence type="ECO:0000313" key="2">
    <source>
        <dbReference type="EMBL" id="RXG22075.1"/>
    </source>
</evidence>
<proteinExistence type="predicted"/>
<evidence type="ECO:0000313" key="3">
    <source>
        <dbReference type="Proteomes" id="UP000289238"/>
    </source>
</evidence>
<feature type="transmembrane region" description="Helical" evidence="1">
    <location>
        <begin position="7"/>
        <end position="28"/>
    </location>
</feature>
<keyword evidence="1" id="KW-0472">Membrane</keyword>
<dbReference type="Pfam" id="PF13858">
    <property type="entry name" value="DUF4199"/>
    <property type="match status" value="1"/>
</dbReference>
<feature type="transmembrane region" description="Helical" evidence="1">
    <location>
        <begin position="73"/>
        <end position="92"/>
    </location>
</feature>
<gene>
    <name evidence="2" type="ORF">DSM00_2139</name>
</gene>
<dbReference type="Proteomes" id="UP000289238">
    <property type="component" value="Unassembled WGS sequence"/>
</dbReference>